<evidence type="ECO:0000313" key="1">
    <source>
        <dbReference type="EMBL" id="TFD26412.1"/>
    </source>
</evidence>
<sequence>MDDNVSWVFQKKDVARPRLCPQCNDPMQVSWHGISYDYGCENYACSLVYCGPPYTEAELASDNTVVLGPPNCVRCLMPMQVVPNGDAWQFACDQSGCDGIWPPVDS</sequence>
<gene>
    <name evidence="1" type="ORF">E3T27_06275</name>
</gene>
<dbReference type="AlphaFoldDB" id="A0A4R8ZF70"/>
<organism evidence="1 2">
    <name type="scientific">Cryobacterium lyxosi</name>
    <dbReference type="NCBI Taxonomy" id="1259228"/>
    <lineage>
        <taxon>Bacteria</taxon>
        <taxon>Bacillati</taxon>
        <taxon>Actinomycetota</taxon>
        <taxon>Actinomycetes</taxon>
        <taxon>Micrococcales</taxon>
        <taxon>Microbacteriaceae</taxon>
        <taxon>Cryobacterium</taxon>
    </lineage>
</organism>
<evidence type="ECO:0000313" key="2">
    <source>
        <dbReference type="Proteomes" id="UP000298424"/>
    </source>
</evidence>
<reference evidence="1 2" key="1">
    <citation type="submission" date="2019-03" db="EMBL/GenBank/DDBJ databases">
        <title>Genomics of glacier-inhabiting Cryobacterium strains.</title>
        <authorList>
            <person name="Liu Q."/>
            <person name="Xin Y.-H."/>
        </authorList>
    </citation>
    <scope>NUCLEOTIDE SEQUENCE [LARGE SCALE GENOMIC DNA]</scope>
    <source>
        <strain evidence="1 2">TMT1-1</strain>
    </source>
</reference>
<proteinExistence type="predicted"/>
<comment type="caution">
    <text evidence="1">The sequence shown here is derived from an EMBL/GenBank/DDBJ whole genome shotgun (WGS) entry which is preliminary data.</text>
</comment>
<keyword evidence="2" id="KW-1185">Reference proteome</keyword>
<dbReference type="Proteomes" id="UP000298424">
    <property type="component" value="Unassembled WGS sequence"/>
</dbReference>
<dbReference type="OrthoDB" id="5114951at2"/>
<accession>A0A4R8ZF70</accession>
<name>A0A4R8ZF70_9MICO</name>
<protein>
    <submittedName>
        <fullName evidence="1">Uncharacterized protein</fullName>
    </submittedName>
</protein>
<dbReference type="RefSeq" id="WP_104195975.1">
    <property type="nucleotide sequence ID" value="NZ_SOGT01000008.1"/>
</dbReference>
<dbReference type="EMBL" id="SOGT01000008">
    <property type="protein sequence ID" value="TFD26412.1"/>
    <property type="molecule type" value="Genomic_DNA"/>
</dbReference>